<organism evidence="2 3">
    <name type="scientific">Candidatus Komeilibacteria bacterium RIFOXYC1_FULL_37_11</name>
    <dbReference type="NCBI Taxonomy" id="1798555"/>
    <lineage>
        <taxon>Bacteria</taxon>
        <taxon>Candidatus Komeiliibacteriota</taxon>
    </lineage>
</organism>
<protein>
    <submittedName>
        <fullName evidence="2">Uncharacterized protein</fullName>
    </submittedName>
</protein>
<evidence type="ECO:0000256" key="1">
    <source>
        <dbReference type="SAM" id="Phobius"/>
    </source>
</evidence>
<evidence type="ECO:0000313" key="3">
    <source>
        <dbReference type="Proteomes" id="UP000177626"/>
    </source>
</evidence>
<accession>A0A1G2BWQ1</accession>
<evidence type="ECO:0000313" key="2">
    <source>
        <dbReference type="EMBL" id="OGY93593.1"/>
    </source>
</evidence>
<comment type="caution">
    <text evidence="2">The sequence shown here is derived from an EMBL/GenBank/DDBJ whole genome shotgun (WGS) entry which is preliminary data.</text>
</comment>
<name>A0A1G2BWQ1_9BACT</name>
<dbReference type="AlphaFoldDB" id="A0A1G2BWQ1"/>
<keyword evidence="1" id="KW-0472">Membrane</keyword>
<sequence>MKNKRSIIWGSLLLLFLIFPVLVNAIDVTYTPNVPIPIRIGSYDFGGTNIVGPDFLASYIVAIYTYGAGFAGIVAMFMLVIAGWRWLFAAGNASKIAAAKDTVNGVLVGLALLFGGQLLLRQISENFSSIQSLKVQLPEAALNAISANKANEDFCASSGEGSTTTTPKRVEDCEEYKDPTQCLTDTCNLIAIGDFDDRCVPLFNRSNNSFTGCSDCPNTCSCDIYINEFYRNADPCDCDEDSKWVDDKCEVVENN</sequence>
<keyword evidence="1" id="KW-1133">Transmembrane helix</keyword>
<dbReference type="Proteomes" id="UP000177626">
    <property type="component" value="Unassembled WGS sequence"/>
</dbReference>
<feature type="transmembrane region" description="Helical" evidence="1">
    <location>
        <begin position="102"/>
        <end position="120"/>
    </location>
</feature>
<dbReference type="EMBL" id="MHKQ01000019">
    <property type="protein sequence ID" value="OGY93593.1"/>
    <property type="molecule type" value="Genomic_DNA"/>
</dbReference>
<keyword evidence="1" id="KW-0812">Transmembrane</keyword>
<proteinExistence type="predicted"/>
<feature type="transmembrane region" description="Helical" evidence="1">
    <location>
        <begin position="56"/>
        <end position="81"/>
    </location>
</feature>
<gene>
    <name evidence="2" type="ORF">A2406_04475</name>
</gene>
<reference evidence="2 3" key="1">
    <citation type="journal article" date="2016" name="Nat. Commun.">
        <title>Thousands of microbial genomes shed light on interconnected biogeochemical processes in an aquifer system.</title>
        <authorList>
            <person name="Anantharaman K."/>
            <person name="Brown C.T."/>
            <person name="Hug L.A."/>
            <person name="Sharon I."/>
            <person name="Castelle C.J."/>
            <person name="Probst A.J."/>
            <person name="Thomas B.C."/>
            <person name="Singh A."/>
            <person name="Wilkins M.J."/>
            <person name="Karaoz U."/>
            <person name="Brodie E.L."/>
            <person name="Williams K.H."/>
            <person name="Hubbard S.S."/>
            <person name="Banfield J.F."/>
        </authorList>
    </citation>
    <scope>NUCLEOTIDE SEQUENCE [LARGE SCALE GENOMIC DNA]</scope>
</reference>